<evidence type="ECO:0000259" key="2">
    <source>
        <dbReference type="Pfam" id="PF03413"/>
    </source>
</evidence>
<evidence type="ECO:0000313" key="4">
    <source>
        <dbReference type="Proteomes" id="UP000886780"/>
    </source>
</evidence>
<evidence type="ECO:0000313" key="3">
    <source>
        <dbReference type="EMBL" id="HIX53244.1"/>
    </source>
</evidence>
<protein>
    <submittedName>
        <fullName evidence="3">PepSY domain-containing protein</fullName>
    </submittedName>
</protein>
<reference evidence="3" key="1">
    <citation type="journal article" date="2021" name="PeerJ">
        <title>Extensive microbial diversity within the chicken gut microbiome revealed by metagenomics and culture.</title>
        <authorList>
            <person name="Gilroy R."/>
            <person name="Ravi A."/>
            <person name="Getino M."/>
            <person name="Pursley I."/>
            <person name="Horton D.L."/>
            <person name="Alikhan N.F."/>
            <person name="Baker D."/>
            <person name="Gharbi K."/>
            <person name="Hall N."/>
            <person name="Watson M."/>
            <person name="Adriaenssens E.M."/>
            <person name="Foster-Nyarko E."/>
            <person name="Jarju S."/>
            <person name="Secka A."/>
            <person name="Antonio M."/>
            <person name="Oren A."/>
            <person name="Chaudhuri R.R."/>
            <person name="La Ragione R."/>
            <person name="Hildebrand F."/>
            <person name="Pallen M.J."/>
        </authorList>
    </citation>
    <scope>NUCLEOTIDE SEQUENCE</scope>
    <source>
        <strain evidence="3">ChiGjej4B4-12881</strain>
    </source>
</reference>
<name>A0A9D2AXY1_9FIRM</name>
<dbReference type="InterPro" id="IPR025711">
    <property type="entry name" value="PepSY"/>
</dbReference>
<gene>
    <name evidence="3" type="ORF">IAA28_10635</name>
</gene>
<dbReference type="Gene3D" id="3.10.450.40">
    <property type="match status" value="1"/>
</dbReference>
<dbReference type="EMBL" id="DXEU01000194">
    <property type="protein sequence ID" value="HIX53244.1"/>
    <property type="molecule type" value="Genomic_DNA"/>
</dbReference>
<keyword evidence="1" id="KW-0732">Signal</keyword>
<dbReference type="Proteomes" id="UP000886780">
    <property type="component" value="Unassembled WGS sequence"/>
</dbReference>
<dbReference type="AlphaFoldDB" id="A0A9D2AXY1"/>
<comment type="caution">
    <text evidence="3">The sequence shown here is derived from an EMBL/GenBank/DDBJ whole genome shotgun (WGS) entry which is preliminary data.</text>
</comment>
<proteinExistence type="predicted"/>
<sequence>MRELLRVTAAILAAVWMTAPAAFGAETGTDTAVTRESARMTASGLVPDDGVFQYTEQCGDAYEVVYYSEEERSYYTIRVSVFTGEVASISVSLLDSRGSREAVLTEEEAGAIASEDAGEVWVESVALDTVAGRKRYDVKCVGDGLEADYQINPESGRIIKKTIQYL</sequence>
<feature type="domain" description="PepSY" evidence="2">
    <location>
        <begin position="104"/>
        <end position="161"/>
    </location>
</feature>
<dbReference type="Pfam" id="PF03413">
    <property type="entry name" value="PepSY"/>
    <property type="match status" value="1"/>
</dbReference>
<organism evidence="3 4">
    <name type="scientific">Candidatus Lachnoclostridium stercoripullorum</name>
    <dbReference type="NCBI Taxonomy" id="2838635"/>
    <lineage>
        <taxon>Bacteria</taxon>
        <taxon>Bacillati</taxon>
        <taxon>Bacillota</taxon>
        <taxon>Clostridia</taxon>
        <taxon>Lachnospirales</taxon>
        <taxon>Lachnospiraceae</taxon>
    </lineage>
</organism>
<reference evidence="3" key="2">
    <citation type="submission" date="2021-04" db="EMBL/GenBank/DDBJ databases">
        <authorList>
            <person name="Gilroy R."/>
        </authorList>
    </citation>
    <scope>NUCLEOTIDE SEQUENCE</scope>
    <source>
        <strain evidence="3">ChiGjej4B4-12881</strain>
    </source>
</reference>
<evidence type="ECO:0000256" key="1">
    <source>
        <dbReference type="SAM" id="SignalP"/>
    </source>
</evidence>
<feature type="signal peptide" evidence="1">
    <location>
        <begin position="1"/>
        <end position="24"/>
    </location>
</feature>
<feature type="chain" id="PRO_5039220100" evidence="1">
    <location>
        <begin position="25"/>
        <end position="166"/>
    </location>
</feature>
<accession>A0A9D2AXY1</accession>